<keyword evidence="2" id="KW-1185">Reference proteome</keyword>
<accession>A0A3Q9FT85</accession>
<dbReference type="EMBL" id="CP034562">
    <property type="protein sequence ID" value="AZQ63927.1"/>
    <property type="molecule type" value="Genomic_DNA"/>
</dbReference>
<dbReference type="Proteomes" id="UP000267268">
    <property type="component" value="Chromosome 1"/>
</dbReference>
<name>A0A3Q9FT85_9BACT</name>
<protein>
    <submittedName>
        <fullName evidence="1">Uncharacterized protein</fullName>
    </submittedName>
</protein>
<proteinExistence type="predicted"/>
<evidence type="ECO:0000313" key="2">
    <source>
        <dbReference type="Proteomes" id="UP000267268"/>
    </source>
</evidence>
<dbReference type="KEGG" id="fll:EI427_17350"/>
<sequence length="115" mass="14037">MDRFVEGNNEVRVEYYYLDNYHIIANSFENDIDSSKKINWDNFLNFKKKSEVKDILNKINLKSSYPDFILSDCLFYSFYPNYYVFDKKNKLLLELRYIDNWDIYSQNSIKIFGIF</sequence>
<organism evidence="1 2">
    <name type="scientific">Flammeovirga pectinis</name>
    <dbReference type="NCBI Taxonomy" id="2494373"/>
    <lineage>
        <taxon>Bacteria</taxon>
        <taxon>Pseudomonadati</taxon>
        <taxon>Bacteroidota</taxon>
        <taxon>Cytophagia</taxon>
        <taxon>Cytophagales</taxon>
        <taxon>Flammeovirgaceae</taxon>
        <taxon>Flammeovirga</taxon>
    </lineage>
</organism>
<evidence type="ECO:0000313" key="1">
    <source>
        <dbReference type="EMBL" id="AZQ63927.1"/>
    </source>
</evidence>
<reference evidence="1 2" key="1">
    <citation type="submission" date="2018-12" db="EMBL/GenBank/DDBJ databases">
        <title>Flammeovirga pectinis sp. nov., isolated from the gut of the Korean scallop, Patinopecten yessoensis.</title>
        <authorList>
            <person name="Bae J.-W."/>
            <person name="Jeong Y.-S."/>
            <person name="Kang W."/>
        </authorList>
    </citation>
    <scope>NUCLEOTIDE SEQUENCE [LARGE SCALE GENOMIC DNA]</scope>
    <source>
        <strain evidence="1 2">L12M1</strain>
    </source>
</reference>
<dbReference type="AlphaFoldDB" id="A0A3Q9FT85"/>
<gene>
    <name evidence="1" type="ORF">EI427_17350</name>
</gene>